<evidence type="ECO:0000313" key="3">
    <source>
        <dbReference type="Proteomes" id="UP000266861"/>
    </source>
</evidence>
<feature type="region of interest" description="Disordered" evidence="1">
    <location>
        <begin position="44"/>
        <end position="79"/>
    </location>
</feature>
<dbReference type="OrthoDB" id="2494881at2759"/>
<feature type="compositionally biased region" description="Acidic residues" evidence="1">
    <location>
        <begin position="49"/>
        <end position="66"/>
    </location>
</feature>
<gene>
    <name evidence="2" type="ORF">Glove_186g3</name>
</gene>
<keyword evidence="3" id="KW-1185">Reference proteome</keyword>
<evidence type="ECO:0000313" key="2">
    <source>
        <dbReference type="EMBL" id="RHZ77073.1"/>
    </source>
</evidence>
<dbReference type="AlphaFoldDB" id="A0A397IVY1"/>
<dbReference type="Proteomes" id="UP000266861">
    <property type="component" value="Unassembled WGS sequence"/>
</dbReference>
<accession>A0A397IVY1</accession>
<organism evidence="2 3">
    <name type="scientific">Diversispora epigaea</name>
    <dbReference type="NCBI Taxonomy" id="1348612"/>
    <lineage>
        <taxon>Eukaryota</taxon>
        <taxon>Fungi</taxon>
        <taxon>Fungi incertae sedis</taxon>
        <taxon>Mucoromycota</taxon>
        <taxon>Glomeromycotina</taxon>
        <taxon>Glomeromycetes</taxon>
        <taxon>Diversisporales</taxon>
        <taxon>Diversisporaceae</taxon>
        <taxon>Diversispora</taxon>
    </lineage>
</organism>
<protein>
    <submittedName>
        <fullName evidence="2">Uncharacterized protein</fullName>
    </submittedName>
</protein>
<comment type="caution">
    <text evidence="2">The sequence shown here is derived from an EMBL/GenBank/DDBJ whole genome shotgun (WGS) entry which is preliminary data.</text>
</comment>
<name>A0A397IVY1_9GLOM</name>
<dbReference type="EMBL" id="PQFF01000176">
    <property type="protein sequence ID" value="RHZ77073.1"/>
    <property type="molecule type" value="Genomic_DNA"/>
</dbReference>
<evidence type="ECO:0000256" key="1">
    <source>
        <dbReference type="SAM" id="MobiDB-lite"/>
    </source>
</evidence>
<sequence length="250" mass="29313">MESLEDSEDTMLDPFSENYFHETEEKNESFDDFSFQFNEDLFQKMVESSGDDDEDCSEYDFNENDEESYKNDEIESDEIENDKIESDEIIQYSLENKETIPNKITKTMLTPCVIIDYVEGIIQKCNSIYKLRTLHNLYGTWQIDRDTVQQANQDYTNRGKGCTNHSWVLDNRRIQVPCNGLTYCNALRNYSTLCQQLGGHIHKRSGRGPKRKDCIQENLHNNDVSEGLEFIAQWLNTIAKMDDELKKKKF</sequence>
<reference evidence="2 3" key="1">
    <citation type="submission" date="2018-08" db="EMBL/GenBank/DDBJ databases">
        <title>Genome and evolution of the arbuscular mycorrhizal fungus Diversispora epigaea (formerly Glomus versiforme) and its bacterial endosymbionts.</title>
        <authorList>
            <person name="Sun X."/>
            <person name="Fei Z."/>
            <person name="Harrison M."/>
        </authorList>
    </citation>
    <scope>NUCLEOTIDE SEQUENCE [LARGE SCALE GENOMIC DNA]</scope>
    <source>
        <strain evidence="2 3">IT104</strain>
    </source>
</reference>
<proteinExistence type="predicted"/>